<evidence type="ECO:0000259" key="4">
    <source>
        <dbReference type="PROSITE" id="PS50888"/>
    </source>
</evidence>
<keyword evidence="2" id="KW-0539">Nucleus</keyword>
<name>A0A7I8W2F5_9ANNE</name>
<organism evidence="5 6">
    <name type="scientific">Dimorphilus gyrociliatus</name>
    <dbReference type="NCBI Taxonomy" id="2664684"/>
    <lineage>
        <taxon>Eukaryota</taxon>
        <taxon>Metazoa</taxon>
        <taxon>Spiralia</taxon>
        <taxon>Lophotrochozoa</taxon>
        <taxon>Annelida</taxon>
        <taxon>Polychaeta</taxon>
        <taxon>Polychaeta incertae sedis</taxon>
        <taxon>Dinophilidae</taxon>
        <taxon>Dimorphilus</taxon>
    </lineage>
</organism>
<dbReference type="Proteomes" id="UP000549394">
    <property type="component" value="Unassembled WGS sequence"/>
</dbReference>
<evidence type="ECO:0000313" key="5">
    <source>
        <dbReference type="EMBL" id="CAD5122372.1"/>
    </source>
</evidence>
<dbReference type="OrthoDB" id="10011855at2759"/>
<dbReference type="PANTHER" id="PTHR23010">
    <property type="entry name" value="MIDNOLIN"/>
    <property type="match status" value="1"/>
</dbReference>
<dbReference type="GO" id="GO:0046983">
    <property type="term" value="F:protein dimerization activity"/>
    <property type="evidence" value="ECO:0007669"/>
    <property type="project" value="InterPro"/>
</dbReference>
<feature type="compositionally biased region" description="Basic and acidic residues" evidence="3">
    <location>
        <begin position="223"/>
        <end position="234"/>
    </location>
</feature>
<dbReference type="Pfam" id="PF00010">
    <property type="entry name" value="HLH"/>
    <property type="match status" value="1"/>
</dbReference>
<dbReference type="GO" id="GO:0005634">
    <property type="term" value="C:nucleus"/>
    <property type="evidence" value="ECO:0007669"/>
    <property type="project" value="UniProtKB-SubCell"/>
</dbReference>
<reference evidence="5 6" key="1">
    <citation type="submission" date="2020-08" db="EMBL/GenBank/DDBJ databases">
        <authorList>
            <person name="Hejnol A."/>
        </authorList>
    </citation>
    <scope>NUCLEOTIDE SEQUENCE [LARGE SCALE GENOMIC DNA]</scope>
</reference>
<dbReference type="SMART" id="SM00353">
    <property type="entry name" value="HLH"/>
    <property type="match status" value="1"/>
</dbReference>
<dbReference type="Gene3D" id="4.10.280.10">
    <property type="entry name" value="Helix-loop-helix DNA-binding domain"/>
    <property type="match status" value="1"/>
</dbReference>
<dbReference type="SUPFAM" id="SSF47459">
    <property type="entry name" value="HLH, helix-loop-helix DNA-binding domain"/>
    <property type="match status" value="1"/>
</dbReference>
<keyword evidence="6" id="KW-1185">Reference proteome</keyword>
<feature type="region of interest" description="Disordered" evidence="3">
    <location>
        <begin position="187"/>
        <end position="260"/>
    </location>
</feature>
<dbReference type="InterPro" id="IPR011598">
    <property type="entry name" value="bHLH_dom"/>
</dbReference>
<dbReference type="InterPro" id="IPR036638">
    <property type="entry name" value="HLH_DNA-bd_sf"/>
</dbReference>
<feature type="domain" description="BHLH" evidence="4">
    <location>
        <begin position="6"/>
        <end position="60"/>
    </location>
</feature>
<accession>A0A7I8W2F5</accession>
<proteinExistence type="predicted"/>
<gene>
    <name evidence="5" type="ORF">DGYR_LOCUS10191</name>
</gene>
<dbReference type="AlphaFoldDB" id="A0A7I8W2F5"/>
<dbReference type="PANTHER" id="PTHR23010:SF1">
    <property type="entry name" value="MIDNOLIN"/>
    <property type="match status" value="1"/>
</dbReference>
<dbReference type="PROSITE" id="PS50888">
    <property type="entry name" value="BHLH"/>
    <property type="match status" value="1"/>
</dbReference>
<evidence type="ECO:0000256" key="3">
    <source>
        <dbReference type="SAM" id="MobiDB-lite"/>
    </source>
</evidence>
<dbReference type="InterPro" id="IPR039336">
    <property type="entry name" value="Midnolin"/>
</dbReference>
<evidence type="ECO:0000313" key="6">
    <source>
        <dbReference type="Proteomes" id="UP000549394"/>
    </source>
</evidence>
<comment type="caution">
    <text evidence="5">The sequence shown here is derived from an EMBL/GenBank/DDBJ whole genome shotgun (WGS) entry which is preliminary data.</text>
</comment>
<protein>
    <submittedName>
        <fullName evidence="5">DgyrCDS10806</fullName>
    </submittedName>
</protein>
<evidence type="ECO:0000256" key="2">
    <source>
        <dbReference type="ARBA" id="ARBA00023242"/>
    </source>
</evidence>
<sequence length="260" mass="29802">MDETNAARELVNARERQRMYELNKALDALRQVMPYDHGPTVKKMSKMATLLLARNYILQINDFLGGRVPLNLQLKLAGHVLLVQLQLSTSLSKRKPSNVRTPTVTLNTDGRTVCRKLKELSSQACRNCRSSAVLESVRCHGRGIFSGTFSGTIAPLKHADSRKVDTIFRILQDVLFSSSTLRRCVRRHRRHRQRSGTDRQESRPNSAAELERRAVENSQTRSKMAELRNALEQRKQRRRARRERQASPWKSNEGFETVVV</sequence>
<evidence type="ECO:0000256" key="1">
    <source>
        <dbReference type="ARBA" id="ARBA00004123"/>
    </source>
</evidence>
<dbReference type="EMBL" id="CAJFCJ010000017">
    <property type="protein sequence ID" value="CAD5122372.1"/>
    <property type="molecule type" value="Genomic_DNA"/>
</dbReference>
<comment type="subcellular location">
    <subcellularLocation>
        <location evidence="1">Nucleus</location>
    </subcellularLocation>
</comment>